<sequence>MHREGRERREVKPGSSKAQRLHALREMLLGKGFKTPLAPRQSALPWPDYFHAVVGPFTSGLTHLTHLL</sequence>
<comment type="caution">
    <text evidence="1">The sequence shown here is derived from an EMBL/GenBank/DDBJ whole genome shotgun (WGS) entry which is preliminary data.</text>
</comment>
<dbReference type="Proteomes" id="UP001177670">
    <property type="component" value="Unassembled WGS sequence"/>
</dbReference>
<gene>
    <name evidence="1" type="ORF">K0M31_009153</name>
</gene>
<dbReference type="AlphaFoldDB" id="A0AA40KJM9"/>
<proteinExistence type="predicted"/>
<reference evidence="1" key="1">
    <citation type="submission" date="2021-10" db="EMBL/GenBank/DDBJ databases">
        <title>Melipona bicolor Genome sequencing and assembly.</title>
        <authorList>
            <person name="Araujo N.S."/>
            <person name="Arias M.C."/>
        </authorList>
    </citation>
    <scope>NUCLEOTIDE SEQUENCE</scope>
    <source>
        <strain evidence="1">USP_2M_L1-L4_2017</strain>
        <tissue evidence="1">Whole body</tissue>
    </source>
</reference>
<accession>A0AA40KJM9</accession>
<evidence type="ECO:0000313" key="2">
    <source>
        <dbReference type="Proteomes" id="UP001177670"/>
    </source>
</evidence>
<dbReference type="EMBL" id="JAHYIQ010000022">
    <property type="protein sequence ID" value="KAK1122709.1"/>
    <property type="molecule type" value="Genomic_DNA"/>
</dbReference>
<name>A0AA40KJM9_9HYME</name>
<protein>
    <submittedName>
        <fullName evidence="1">Uncharacterized protein</fullName>
    </submittedName>
</protein>
<organism evidence="1 2">
    <name type="scientific">Melipona bicolor</name>
    <dbReference type="NCBI Taxonomy" id="60889"/>
    <lineage>
        <taxon>Eukaryota</taxon>
        <taxon>Metazoa</taxon>
        <taxon>Ecdysozoa</taxon>
        <taxon>Arthropoda</taxon>
        <taxon>Hexapoda</taxon>
        <taxon>Insecta</taxon>
        <taxon>Pterygota</taxon>
        <taxon>Neoptera</taxon>
        <taxon>Endopterygota</taxon>
        <taxon>Hymenoptera</taxon>
        <taxon>Apocrita</taxon>
        <taxon>Aculeata</taxon>
        <taxon>Apoidea</taxon>
        <taxon>Anthophila</taxon>
        <taxon>Apidae</taxon>
        <taxon>Melipona</taxon>
    </lineage>
</organism>
<keyword evidence="2" id="KW-1185">Reference proteome</keyword>
<evidence type="ECO:0000313" key="1">
    <source>
        <dbReference type="EMBL" id="KAK1122709.1"/>
    </source>
</evidence>